<feature type="coiled-coil region" evidence="1">
    <location>
        <begin position="45"/>
        <end position="79"/>
    </location>
</feature>
<evidence type="ECO:0000256" key="1">
    <source>
        <dbReference type="SAM" id="Coils"/>
    </source>
</evidence>
<dbReference type="InParanoid" id="A0A166MZK0"/>
<organism evidence="3 4">
    <name type="scientific">Exidia glandulosa HHB12029</name>
    <dbReference type="NCBI Taxonomy" id="1314781"/>
    <lineage>
        <taxon>Eukaryota</taxon>
        <taxon>Fungi</taxon>
        <taxon>Dikarya</taxon>
        <taxon>Basidiomycota</taxon>
        <taxon>Agaricomycotina</taxon>
        <taxon>Agaricomycetes</taxon>
        <taxon>Auriculariales</taxon>
        <taxon>Exidiaceae</taxon>
        <taxon>Exidia</taxon>
    </lineage>
</organism>
<name>A0A166MZK0_EXIGL</name>
<evidence type="ECO:0000313" key="3">
    <source>
        <dbReference type="EMBL" id="KZV78588.1"/>
    </source>
</evidence>
<keyword evidence="4" id="KW-1185">Reference proteome</keyword>
<evidence type="ECO:0000313" key="4">
    <source>
        <dbReference type="Proteomes" id="UP000077266"/>
    </source>
</evidence>
<reference evidence="3 4" key="1">
    <citation type="journal article" date="2016" name="Mol. Biol. Evol.">
        <title>Comparative Genomics of Early-Diverging Mushroom-Forming Fungi Provides Insights into the Origins of Lignocellulose Decay Capabilities.</title>
        <authorList>
            <person name="Nagy L.G."/>
            <person name="Riley R."/>
            <person name="Tritt A."/>
            <person name="Adam C."/>
            <person name="Daum C."/>
            <person name="Floudas D."/>
            <person name="Sun H."/>
            <person name="Yadav J.S."/>
            <person name="Pangilinan J."/>
            <person name="Larsson K.H."/>
            <person name="Matsuura K."/>
            <person name="Barry K."/>
            <person name="Labutti K."/>
            <person name="Kuo R."/>
            <person name="Ohm R.A."/>
            <person name="Bhattacharya S.S."/>
            <person name="Shirouzu T."/>
            <person name="Yoshinaga Y."/>
            <person name="Martin F.M."/>
            <person name="Grigoriev I.V."/>
            <person name="Hibbett D.S."/>
        </authorList>
    </citation>
    <scope>NUCLEOTIDE SEQUENCE [LARGE SCALE GENOMIC DNA]</scope>
    <source>
        <strain evidence="3 4">HHB12029</strain>
    </source>
</reference>
<proteinExistence type="predicted"/>
<dbReference type="Proteomes" id="UP000077266">
    <property type="component" value="Unassembled WGS sequence"/>
</dbReference>
<dbReference type="AlphaFoldDB" id="A0A166MZK0"/>
<accession>A0A166MZK0</accession>
<gene>
    <name evidence="3" type="ORF">EXIGLDRAFT_783584</name>
</gene>
<evidence type="ECO:0000256" key="2">
    <source>
        <dbReference type="SAM" id="MobiDB-lite"/>
    </source>
</evidence>
<keyword evidence="1" id="KW-0175">Coiled coil</keyword>
<feature type="compositionally biased region" description="Polar residues" evidence="2">
    <location>
        <begin position="16"/>
        <end position="34"/>
    </location>
</feature>
<dbReference type="EMBL" id="KV426831">
    <property type="protein sequence ID" value="KZV78588.1"/>
    <property type="molecule type" value="Genomic_DNA"/>
</dbReference>
<feature type="compositionally biased region" description="Acidic residues" evidence="2">
    <location>
        <begin position="1"/>
        <end position="11"/>
    </location>
</feature>
<protein>
    <submittedName>
        <fullName evidence="3">Uncharacterized protein</fullName>
    </submittedName>
</protein>
<feature type="region of interest" description="Disordered" evidence="2">
    <location>
        <begin position="1"/>
        <end position="34"/>
    </location>
</feature>
<sequence>MVVANEDEDNTDCAPASSTAIATPEQEQTPSKSVALQDCVNSNTGAAADERLVSVELRIKNLEAQLAAALSVIRQSEVLRAEWASRKNVLQLEDAGVVEFAMILDQDPVEMAEVPDD</sequence>